<comment type="pathway">
    <text evidence="2">Pyrimidine metabolism; UMP biosynthesis via de novo pathway.</text>
</comment>
<dbReference type="GO" id="GO:0004152">
    <property type="term" value="F:dihydroorotate dehydrogenase activity"/>
    <property type="evidence" value="ECO:0007669"/>
    <property type="project" value="TreeGrafter"/>
</dbReference>
<dbReference type="GO" id="GO:0006207">
    <property type="term" value="P:'de novo' pyrimidine nucleobase biosynthetic process"/>
    <property type="evidence" value="ECO:0007669"/>
    <property type="project" value="TreeGrafter"/>
</dbReference>
<dbReference type="PANTHER" id="PTHR48109:SF4">
    <property type="entry name" value="DIHYDROOROTATE DEHYDROGENASE (QUINONE), MITOCHONDRIAL"/>
    <property type="match status" value="1"/>
</dbReference>
<dbReference type="Pfam" id="PF01180">
    <property type="entry name" value="DHO_dh"/>
    <property type="match status" value="1"/>
</dbReference>
<dbReference type="PANTHER" id="PTHR48109">
    <property type="entry name" value="DIHYDROOROTATE DEHYDROGENASE (QUINONE), MITOCHONDRIAL-RELATED"/>
    <property type="match status" value="1"/>
</dbReference>
<gene>
    <name evidence="8" type="ORF">FOZ61_006174</name>
</gene>
<evidence type="ECO:0000256" key="4">
    <source>
        <dbReference type="ARBA" id="ARBA00022643"/>
    </source>
</evidence>
<evidence type="ECO:0000256" key="1">
    <source>
        <dbReference type="ARBA" id="ARBA00001917"/>
    </source>
</evidence>
<dbReference type="Gene3D" id="3.20.20.70">
    <property type="entry name" value="Aldolase class I"/>
    <property type="match status" value="2"/>
</dbReference>
<proteinExistence type="predicted"/>
<dbReference type="AlphaFoldDB" id="A0A7J6LE91"/>
<dbReference type="InterPro" id="IPR050074">
    <property type="entry name" value="DHO_dehydrogenase"/>
</dbReference>
<dbReference type="GO" id="GO:0009220">
    <property type="term" value="P:pyrimidine ribonucleotide biosynthetic process"/>
    <property type="evidence" value="ECO:0007669"/>
    <property type="project" value="TreeGrafter"/>
</dbReference>
<feature type="domain" description="Dihydroorotate dehydrogenase catalytic" evidence="7">
    <location>
        <begin position="333"/>
        <end position="453"/>
    </location>
</feature>
<keyword evidence="5" id="KW-0560">Oxidoreductase</keyword>
<reference evidence="8 9" key="1">
    <citation type="submission" date="2020-04" db="EMBL/GenBank/DDBJ databases">
        <title>Perkinsus olseni comparative genomics.</title>
        <authorList>
            <person name="Bogema D.R."/>
        </authorList>
    </citation>
    <scope>NUCLEOTIDE SEQUENCE [LARGE SCALE GENOMIC DNA]</scope>
    <source>
        <strain evidence="8">ATCC PRA-179</strain>
    </source>
</reference>
<comment type="cofactor">
    <cofactor evidence="1">
        <name>FMN</name>
        <dbReference type="ChEBI" id="CHEBI:58210"/>
    </cofactor>
</comment>
<accession>A0A7J6LE91</accession>
<comment type="caution">
    <text evidence="8">The sequence shown here is derived from an EMBL/GenBank/DDBJ whole genome shotgun (WGS) entry which is preliminary data.</text>
</comment>
<dbReference type="GO" id="GO:0005743">
    <property type="term" value="C:mitochondrial inner membrane"/>
    <property type="evidence" value="ECO:0007669"/>
    <property type="project" value="TreeGrafter"/>
</dbReference>
<feature type="transmembrane region" description="Helical" evidence="6">
    <location>
        <begin position="12"/>
        <end position="30"/>
    </location>
</feature>
<keyword evidence="6" id="KW-0812">Transmembrane</keyword>
<dbReference type="InterPro" id="IPR005720">
    <property type="entry name" value="Dihydroorotate_DH_cat"/>
</dbReference>
<protein>
    <recommendedName>
        <fullName evidence="7">Dihydroorotate dehydrogenase catalytic domain-containing protein</fullName>
    </recommendedName>
</protein>
<keyword evidence="6" id="KW-1133">Transmembrane helix</keyword>
<dbReference type="InterPro" id="IPR013785">
    <property type="entry name" value="Aldolase_TIM"/>
</dbReference>
<evidence type="ECO:0000259" key="7">
    <source>
        <dbReference type="Pfam" id="PF01180"/>
    </source>
</evidence>
<evidence type="ECO:0000313" key="9">
    <source>
        <dbReference type="Proteomes" id="UP000570595"/>
    </source>
</evidence>
<dbReference type="EMBL" id="JABAHT010000348">
    <property type="protein sequence ID" value="KAF4657568.1"/>
    <property type="molecule type" value="Genomic_DNA"/>
</dbReference>
<sequence>MNEQRKRKRDSMGNIMFGMCLGAAVLYIASSLEDVTSVLQYCIPPMLASLPMNSVQNIITRLARYDYLPVDYNSEDPYMIQSIQGITFNNPIALSPGIDVNCDGPHSLIKLGFGAVEIGTITIEPQQQQKGAYELQLSGADEDDDKSVEGVVSSRIMINQENEGGSHNILRRWLRILYNLSTDYKSCMDNKGNDDDDAAVRVKRDMNTFTIHYPSEDDVRNRWLMLQSVGVHEISKRLDNIDFTPDLVRIGRVGVSMKASTTREVRIGIEALADRVHWISLDCRHIENDIPRILHLYQAALARRKDFDDRYRKEVHDCNGDEVQLMQLHQPARLFIRVSVNQNDDAREELARKIAEDDKNIEGIVINGAVYNKDKNETISGRETRPFINECVGKWYKELKGKVPIIASGGVMRGHDALDLIEHGASVIQVYSAFIFQGPQAARRLKDQLSDLLLKRGYYNIEEAIGAKLKKKNSRRVKEFHRKRIPFIT</sequence>
<dbReference type="Proteomes" id="UP000570595">
    <property type="component" value="Unassembled WGS sequence"/>
</dbReference>
<evidence type="ECO:0000256" key="6">
    <source>
        <dbReference type="SAM" id="Phobius"/>
    </source>
</evidence>
<evidence type="ECO:0000313" key="8">
    <source>
        <dbReference type="EMBL" id="KAF4657568.1"/>
    </source>
</evidence>
<evidence type="ECO:0000256" key="2">
    <source>
        <dbReference type="ARBA" id="ARBA00004725"/>
    </source>
</evidence>
<evidence type="ECO:0000256" key="3">
    <source>
        <dbReference type="ARBA" id="ARBA00022630"/>
    </source>
</evidence>
<organism evidence="8 9">
    <name type="scientific">Perkinsus olseni</name>
    <name type="common">Perkinsus atlanticus</name>
    <dbReference type="NCBI Taxonomy" id="32597"/>
    <lineage>
        <taxon>Eukaryota</taxon>
        <taxon>Sar</taxon>
        <taxon>Alveolata</taxon>
        <taxon>Perkinsozoa</taxon>
        <taxon>Perkinsea</taxon>
        <taxon>Perkinsida</taxon>
        <taxon>Perkinsidae</taxon>
        <taxon>Perkinsus</taxon>
    </lineage>
</organism>
<keyword evidence="4" id="KW-0288">FMN</keyword>
<name>A0A7J6LE91_PEROL</name>
<keyword evidence="3" id="KW-0285">Flavoprotein</keyword>
<dbReference type="OrthoDB" id="14784at2759"/>
<evidence type="ECO:0000256" key="5">
    <source>
        <dbReference type="ARBA" id="ARBA00023002"/>
    </source>
</evidence>
<dbReference type="SUPFAM" id="SSF51395">
    <property type="entry name" value="FMN-linked oxidoreductases"/>
    <property type="match status" value="1"/>
</dbReference>
<keyword evidence="6" id="KW-0472">Membrane</keyword>